<dbReference type="Pfam" id="PF00107">
    <property type="entry name" value="ADH_zinc_N"/>
    <property type="match status" value="1"/>
</dbReference>
<dbReference type="InterPro" id="IPR052711">
    <property type="entry name" value="Zinc_ADH-like"/>
</dbReference>
<dbReference type="GeneID" id="39609058"/>
<dbReference type="Gene3D" id="3.90.180.10">
    <property type="entry name" value="Medium-chain alcohol dehydrogenases, catalytic domain"/>
    <property type="match status" value="1"/>
</dbReference>
<reference evidence="2 3" key="1">
    <citation type="submission" date="2018-10" db="EMBL/GenBank/DDBJ databases">
        <title>Genome sequence of Verticillium nonalfalfae VnAa140.</title>
        <authorList>
            <person name="Stajich J.E."/>
            <person name="Kasson M.T."/>
        </authorList>
    </citation>
    <scope>NUCLEOTIDE SEQUENCE [LARGE SCALE GENOMIC DNA]</scope>
    <source>
        <strain evidence="2 3">VnAa140</strain>
    </source>
</reference>
<dbReference type="InterPro" id="IPR020843">
    <property type="entry name" value="ER"/>
</dbReference>
<dbReference type="AlphaFoldDB" id="A0A3M9XVC1"/>
<sequence length="354" mass="37640">MTAAFPRTIRQWSISGTSGLDSLNFSEVPLPEYGETQVLVKIHAVSLNYRDSMITQGAYPFAVLPDLIPGSDAAGVVVAVGKRVTHFKPGDKIVTVFNHEHLDGPHVPIGGISFGSAVHGALREYCPIDELSVLPIPQGLGFIEAASLPCAALTAWNSLYGLPDKALKPGQWVLTQGTGGVSIFALQFAKAAGARVIATTGSPNKVEFLKKLGANHVLNYRDTPEWGSKARELSGTGVDYVVEVAGGESMYQSLLSIRRQGVISIVGFLSGMSGDGPTHLGNLIYSCITRGVTVGSKAEMEDMIRAIEGNLGGLRPVIDENIFEFEDAKAAFAYLASGKHLGKICIRVAKPLSY</sequence>
<keyword evidence="3" id="KW-1185">Reference proteome</keyword>
<dbReference type="SUPFAM" id="SSF51735">
    <property type="entry name" value="NAD(P)-binding Rossmann-fold domains"/>
    <property type="match status" value="1"/>
</dbReference>
<dbReference type="InterPro" id="IPR036291">
    <property type="entry name" value="NAD(P)-bd_dom_sf"/>
</dbReference>
<dbReference type="STRING" id="1051616.A0A3M9XVC1"/>
<dbReference type="PANTHER" id="PTHR45033">
    <property type="match status" value="1"/>
</dbReference>
<dbReference type="InterPro" id="IPR013149">
    <property type="entry name" value="ADH-like_C"/>
</dbReference>
<gene>
    <name evidence="2" type="ORF">D7B24_005369</name>
</gene>
<feature type="domain" description="Enoyl reductase (ER)" evidence="1">
    <location>
        <begin position="18"/>
        <end position="346"/>
    </location>
</feature>
<proteinExistence type="predicted"/>
<dbReference type="Pfam" id="PF08240">
    <property type="entry name" value="ADH_N"/>
    <property type="match status" value="1"/>
</dbReference>
<dbReference type="CDD" id="cd08276">
    <property type="entry name" value="MDR7"/>
    <property type="match status" value="1"/>
</dbReference>
<dbReference type="InterPro" id="IPR011032">
    <property type="entry name" value="GroES-like_sf"/>
</dbReference>
<protein>
    <recommendedName>
        <fullName evidence="1">Enoyl reductase (ER) domain-containing protein</fullName>
    </recommendedName>
</protein>
<dbReference type="Gene3D" id="3.40.50.720">
    <property type="entry name" value="NAD(P)-binding Rossmann-like Domain"/>
    <property type="match status" value="1"/>
</dbReference>
<comment type="caution">
    <text evidence="2">The sequence shown here is derived from an EMBL/GenBank/DDBJ whole genome shotgun (WGS) entry which is preliminary data.</text>
</comment>
<evidence type="ECO:0000259" key="1">
    <source>
        <dbReference type="SMART" id="SM00829"/>
    </source>
</evidence>
<accession>A0A3M9XVC1</accession>
<organism evidence="2 3">
    <name type="scientific">Verticillium nonalfalfae</name>
    <dbReference type="NCBI Taxonomy" id="1051616"/>
    <lineage>
        <taxon>Eukaryota</taxon>
        <taxon>Fungi</taxon>
        <taxon>Dikarya</taxon>
        <taxon>Ascomycota</taxon>
        <taxon>Pezizomycotina</taxon>
        <taxon>Sordariomycetes</taxon>
        <taxon>Hypocreomycetidae</taxon>
        <taxon>Glomerellales</taxon>
        <taxon>Plectosphaerellaceae</taxon>
        <taxon>Verticillium</taxon>
    </lineage>
</organism>
<evidence type="ECO:0000313" key="3">
    <source>
        <dbReference type="Proteomes" id="UP000267145"/>
    </source>
</evidence>
<dbReference type="EMBL" id="RBVV01000321">
    <property type="protein sequence ID" value="RNJ51944.1"/>
    <property type="molecule type" value="Genomic_DNA"/>
</dbReference>
<dbReference type="GO" id="GO:0016491">
    <property type="term" value="F:oxidoreductase activity"/>
    <property type="evidence" value="ECO:0007669"/>
    <property type="project" value="InterPro"/>
</dbReference>
<evidence type="ECO:0000313" key="2">
    <source>
        <dbReference type="EMBL" id="RNJ51944.1"/>
    </source>
</evidence>
<dbReference type="RefSeq" id="XP_028490102.1">
    <property type="nucleotide sequence ID" value="XM_028639526.1"/>
</dbReference>
<dbReference type="SMART" id="SM00829">
    <property type="entry name" value="PKS_ER"/>
    <property type="match status" value="1"/>
</dbReference>
<dbReference type="SUPFAM" id="SSF50129">
    <property type="entry name" value="GroES-like"/>
    <property type="match status" value="1"/>
</dbReference>
<dbReference type="PANTHER" id="PTHR45033:SF2">
    <property type="entry name" value="ZINC-TYPE ALCOHOL DEHYDROGENASE-LIKE PROTEIN C1773.06C"/>
    <property type="match status" value="1"/>
</dbReference>
<dbReference type="InterPro" id="IPR013154">
    <property type="entry name" value="ADH-like_N"/>
</dbReference>
<dbReference type="Proteomes" id="UP000267145">
    <property type="component" value="Unassembled WGS sequence"/>
</dbReference>
<name>A0A3M9XVC1_9PEZI</name>